<feature type="non-terminal residue" evidence="1">
    <location>
        <position position="68"/>
    </location>
</feature>
<evidence type="ECO:0000313" key="2">
    <source>
        <dbReference type="Proteomes" id="UP001328107"/>
    </source>
</evidence>
<reference evidence="2" key="1">
    <citation type="submission" date="2022-10" db="EMBL/GenBank/DDBJ databases">
        <title>Genome assembly of Pristionchus species.</title>
        <authorList>
            <person name="Yoshida K."/>
            <person name="Sommer R.J."/>
        </authorList>
    </citation>
    <scope>NUCLEOTIDE SEQUENCE [LARGE SCALE GENOMIC DNA]</scope>
    <source>
        <strain evidence="2">RS5460</strain>
    </source>
</reference>
<sequence length="68" mass="7911">LRGRRSVRPGPLPLPLARRHLLRGPEEVSQFPNEQILLWHRRRSFSQVQISQTKMIAMISSALPHHLI</sequence>
<dbReference type="AlphaFoldDB" id="A0AAN5D652"/>
<gene>
    <name evidence="1" type="ORF">PMAYCL1PPCAC_26915</name>
</gene>
<feature type="non-terminal residue" evidence="1">
    <location>
        <position position="1"/>
    </location>
</feature>
<accession>A0AAN5D652</accession>
<organism evidence="1 2">
    <name type="scientific">Pristionchus mayeri</name>
    <dbReference type="NCBI Taxonomy" id="1317129"/>
    <lineage>
        <taxon>Eukaryota</taxon>
        <taxon>Metazoa</taxon>
        <taxon>Ecdysozoa</taxon>
        <taxon>Nematoda</taxon>
        <taxon>Chromadorea</taxon>
        <taxon>Rhabditida</taxon>
        <taxon>Rhabditina</taxon>
        <taxon>Diplogasteromorpha</taxon>
        <taxon>Diplogasteroidea</taxon>
        <taxon>Neodiplogasteridae</taxon>
        <taxon>Pristionchus</taxon>
    </lineage>
</organism>
<evidence type="ECO:0000313" key="1">
    <source>
        <dbReference type="EMBL" id="GMR56720.1"/>
    </source>
</evidence>
<name>A0AAN5D652_9BILA</name>
<keyword evidence="2" id="KW-1185">Reference proteome</keyword>
<comment type="caution">
    <text evidence="1">The sequence shown here is derived from an EMBL/GenBank/DDBJ whole genome shotgun (WGS) entry which is preliminary data.</text>
</comment>
<dbReference type="Proteomes" id="UP001328107">
    <property type="component" value="Unassembled WGS sequence"/>
</dbReference>
<dbReference type="EMBL" id="BTRK01000006">
    <property type="protein sequence ID" value="GMR56720.1"/>
    <property type="molecule type" value="Genomic_DNA"/>
</dbReference>
<protein>
    <submittedName>
        <fullName evidence="1">Uncharacterized protein</fullName>
    </submittedName>
</protein>
<proteinExistence type="predicted"/>